<dbReference type="EMBL" id="RCMK01000420">
    <property type="protein sequence ID" value="KAG2929793.1"/>
    <property type="molecule type" value="Genomic_DNA"/>
</dbReference>
<evidence type="ECO:0000313" key="4">
    <source>
        <dbReference type="EMBL" id="KAG2929793.1"/>
    </source>
</evidence>
<evidence type="ECO:0000256" key="1">
    <source>
        <dbReference type="SAM" id="MobiDB-lite"/>
    </source>
</evidence>
<sequence length="123" mass="13332">MLSHSLGKTSLCIRNSGGGSCAPCSMAHWHQMDETSWVRNVPEQHLDLVIAELHKRDDQPPPWPQLPPALLTLPGPLSPLPGEPKGCDGSNEFMSDFSPFPSNSGDTKFFETLVATGKAEKHG</sequence>
<comment type="caution">
    <text evidence="7">The sequence shown here is derived from an EMBL/GenBank/DDBJ whole genome shotgun (WGS) entry which is preliminary data.</text>
</comment>
<reference evidence="7 8" key="1">
    <citation type="submission" date="2018-01" db="EMBL/GenBank/DDBJ databases">
        <title>Draft genome of the strawberry crown rot pathogen Phytophthora cactorum.</title>
        <authorList>
            <person name="Armitage A.D."/>
            <person name="Lysoe E."/>
            <person name="Nellist C.F."/>
            <person name="Harrison R.J."/>
            <person name="Brurberg M.B."/>
        </authorList>
    </citation>
    <scope>NUCLEOTIDE SEQUENCE [LARGE SCALE GENOMIC DNA]</scope>
    <source>
        <strain evidence="7 8">10300</strain>
    </source>
</reference>
<dbReference type="EMBL" id="RCMV01000738">
    <property type="protein sequence ID" value="KAG3213383.1"/>
    <property type="molecule type" value="Genomic_DNA"/>
</dbReference>
<evidence type="ECO:0000313" key="6">
    <source>
        <dbReference type="EMBL" id="KAG3213383.1"/>
    </source>
</evidence>
<evidence type="ECO:0000313" key="3">
    <source>
        <dbReference type="EMBL" id="KAG2920127.1"/>
    </source>
</evidence>
<reference evidence="2" key="2">
    <citation type="submission" date="2018-10" db="EMBL/GenBank/DDBJ databases">
        <title>Effector identification in a new, highly contiguous assembly of the strawberry crown rot pathogen Phytophthora cactorum.</title>
        <authorList>
            <person name="Armitage A.D."/>
            <person name="Nellist C.F."/>
            <person name="Bates H."/>
            <person name="Vickerstaff R.J."/>
            <person name="Harrison R.J."/>
        </authorList>
    </citation>
    <scope>NUCLEOTIDE SEQUENCE</scope>
    <source>
        <strain evidence="2">15-7</strain>
        <strain evidence="3">4032</strain>
        <strain evidence="4">4040</strain>
        <strain evidence="5">P415</strain>
        <strain evidence="6">P421</strain>
    </source>
</reference>
<keyword evidence="8" id="KW-1185">Reference proteome</keyword>
<protein>
    <submittedName>
        <fullName evidence="7">Uncharacterized protein</fullName>
    </submittedName>
</protein>
<dbReference type="Proteomes" id="UP000760860">
    <property type="component" value="Unassembled WGS sequence"/>
</dbReference>
<evidence type="ECO:0000313" key="2">
    <source>
        <dbReference type="EMBL" id="KAG2856849.1"/>
    </source>
</evidence>
<organism evidence="7 8">
    <name type="scientific">Phytophthora cactorum</name>
    <dbReference type="NCBI Taxonomy" id="29920"/>
    <lineage>
        <taxon>Eukaryota</taxon>
        <taxon>Sar</taxon>
        <taxon>Stramenopiles</taxon>
        <taxon>Oomycota</taxon>
        <taxon>Peronosporomycetes</taxon>
        <taxon>Peronosporales</taxon>
        <taxon>Peronosporaceae</taxon>
        <taxon>Phytophthora</taxon>
    </lineage>
</organism>
<evidence type="ECO:0000313" key="7">
    <source>
        <dbReference type="EMBL" id="RAW41631.1"/>
    </source>
</evidence>
<dbReference type="AlphaFoldDB" id="A0A329SYT6"/>
<dbReference type="EMBL" id="RCML01000447">
    <property type="protein sequence ID" value="KAG2976815.1"/>
    <property type="molecule type" value="Genomic_DNA"/>
</dbReference>
<dbReference type="VEuPathDB" id="FungiDB:PC110_g2151"/>
<name>A0A329SYT6_9STRA</name>
<proteinExistence type="predicted"/>
<feature type="region of interest" description="Disordered" evidence="1">
    <location>
        <begin position="74"/>
        <end position="98"/>
    </location>
</feature>
<dbReference type="Proteomes" id="UP000251314">
    <property type="component" value="Unassembled WGS sequence"/>
</dbReference>
<dbReference type="Proteomes" id="UP000736787">
    <property type="component" value="Unassembled WGS sequence"/>
</dbReference>
<dbReference type="EMBL" id="MJFZ01000027">
    <property type="protein sequence ID" value="RAW41631.1"/>
    <property type="molecule type" value="Genomic_DNA"/>
</dbReference>
<dbReference type="EMBL" id="RCMG01000314">
    <property type="protein sequence ID" value="KAG2856849.1"/>
    <property type="molecule type" value="Genomic_DNA"/>
</dbReference>
<dbReference type="Proteomes" id="UP000697107">
    <property type="component" value="Unassembled WGS sequence"/>
</dbReference>
<gene>
    <name evidence="7" type="ORF">PC110_g2151</name>
    <name evidence="2" type="ORF">PC113_g11211</name>
    <name evidence="3" type="ORF">PC115_g9909</name>
    <name evidence="4" type="ORF">PC117_g13906</name>
    <name evidence="5" type="ORF">PC118_g13219</name>
    <name evidence="6" type="ORF">PC129_g15679</name>
</gene>
<dbReference type="OrthoDB" id="10532586at2759"/>
<accession>A0A329SYT6</accession>
<dbReference type="Proteomes" id="UP000774804">
    <property type="component" value="Unassembled WGS sequence"/>
</dbReference>
<evidence type="ECO:0000313" key="8">
    <source>
        <dbReference type="Proteomes" id="UP000251314"/>
    </source>
</evidence>
<dbReference type="Proteomes" id="UP000735874">
    <property type="component" value="Unassembled WGS sequence"/>
</dbReference>
<evidence type="ECO:0000313" key="5">
    <source>
        <dbReference type="EMBL" id="KAG2976815.1"/>
    </source>
</evidence>
<dbReference type="EMBL" id="RCMI01000282">
    <property type="protein sequence ID" value="KAG2920127.1"/>
    <property type="molecule type" value="Genomic_DNA"/>
</dbReference>